<dbReference type="PANTHER" id="PTHR30023:SF0">
    <property type="entry name" value="PENICILLIN-SENSITIVE CARBOXYPEPTIDASE A"/>
    <property type="match status" value="1"/>
</dbReference>
<keyword evidence="5" id="KW-0645">Protease</keyword>
<evidence type="ECO:0000256" key="1">
    <source>
        <dbReference type="ARBA" id="ARBA00006096"/>
    </source>
</evidence>
<dbReference type="AlphaFoldDB" id="A0A517U0Q6"/>
<evidence type="ECO:0000313" key="5">
    <source>
        <dbReference type="EMBL" id="QDT74193.1"/>
    </source>
</evidence>
<organism evidence="5 6">
    <name type="scientific">Lacipirellula limnantheis</name>
    <dbReference type="NCBI Taxonomy" id="2528024"/>
    <lineage>
        <taxon>Bacteria</taxon>
        <taxon>Pseudomonadati</taxon>
        <taxon>Planctomycetota</taxon>
        <taxon>Planctomycetia</taxon>
        <taxon>Pirellulales</taxon>
        <taxon>Lacipirellulaceae</taxon>
        <taxon>Lacipirellula</taxon>
    </lineage>
</organism>
<evidence type="ECO:0000313" key="6">
    <source>
        <dbReference type="Proteomes" id="UP000317909"/>
    </source>
</evidence>
<accession>A0A517U0Q6</accession>
<dbReference type="OrthoDB" id="9802627at2"/>
<keyword evidence="4" id="KW-0732">Signal</keyword>
<dbReference type="Gene3D" id="3.50.80.20">
    <property type="entry name" value="D-Ala-D-Ala carboxypeptidase C, peptidase S13"/>
    <property type="match status" value="1"/>
</dbReference>
<evidence type="ECO:0000256" key="2">
    <source>
        <dbReference type="ARBA" id="ARBA00022801"/>
    </source>
</evidence>
<dbReference type="EC" id="3.4.16.4" evidence="5"/>
<dbReference type="GO" id="GO:0000270">
    <property type="term" value="P:peptidoglycan metabolic process"/>
    <property type="evidence" value="ECO:0007669"/>
    <property type="project" value="TreeGrafter"/>
</dbReference>
<dbReference type="EMBL" id="CP036339">
    <property type="protein sequence ID" value="QDT74193.1"/>
    <property type="molecule type" value="Genomic_DNA"/>
</dbReference>
<evidence type="ECO:0000256" key="4">
    <source>
        <dbReference type="SAM" id="SignalP"/>
    </source>
</evidence>
<protein>
    <submittedName>
        <fullName evidence="5">D-alanyl-D-alanine carboxypeptidase DacB</fullName>
        <ecNumber evidence="5">3.4.16.4</ecNumber>
    </submittedName>
</protein>
<keyword evidence="6" id="KW-1185">Reference proteome</keyword>
<dbReference type="Gene3D" id="3.40.710.10">
    <property type="entry name" value="DD-peptidase/beta-lactamase superfamily"/>
    <property type="match status" value="1"/>
</dbReference>
<dbReference type="Pfam" id="PF02113">
    <property type="entry name" value="Peptidase_S13"/>
    <property type="match status" value="1"/>
</dbReference>
<feature type="signal peptide" evidence="4">
    <location>
        <begin position="1"/>
        <end position="19"/>
    </location>
</feature>
<keyword evidence="5" id="KW-0121">Carboxypeptidase</keyword>
<dbReference type="KEGG" id="llh:I41_33880"/>
<proteinExistence type="inferred from homology"/>
<evidence type="ECO:0000256" key="3">
    <source>
        <dbReference type="SAM" id="MobiDB-lite"/>
    </source>
</evidence>
<comment type="similarity">
    <text evidence="1">Belongs to the peptidase S13 family.</text>
</comment>
<dbReference type="GO" id="GO:0009002">
    <property type="term" value="F:serine-type D-Ala-D-Ala carboxypeptidase activity"/>
    <property type="evidence" value="ECO:0007669"/>
    <property type="project" value="UniProtKB-EC"/>
</dbReference>
<sequence length="479" mass="52377" precursor="true">MVVRLIFAFCLLAASTRSACGFESLDAELLAKRLDAVLEDHPTAQRTTVTLKVVDLESGETLYDRGGNRLQVPASNLKIYTSACALDAFGPDHRFQTIVRADGPIDNGVLRGNLKLIGGGDAMLTSKDLRELAKRVVRELGIRQIVGEVVVDNSRYAPRLKGPGWMWDDEPSYYNMSVTPLMVDFNVLTVKLTPDAEGFVYAKLDPPSSSPELVSVGADGATGNALATRRPFTEPIEYRGDRKLDKPTDLKLTMHDPGPWVAGMFSQMLADEGVNFSPSPRKPSANPSDKTPAREIVYEGPTLAETLKHFNHVSENAVGEVLSHEISLARGVERPDWPAGAKAISAWLIETAKLEPGSFRYVDGSGLSRYNLISADSAVRLLQYLKQSDDFEPFFQSLPTSEVTLDAPALAGARDQSKTPRVSAKGGSMSSVSTMSGYLRTLDGRLLAFSLLANGFIGNNEPVFDLRQQVWRELVRYQP</sequence>
<dbReference type="PRINTS" id="PR00922">
    <property type="entry name" value="DADACBPTASE3"/>
</dbReference>
<dbReference type="SUPFAM" id="SSF56601">
    <property type="entry name" value="beta-lactamase/transpeptidase-like"/>
    <property type="match status" value="1"/>
</dbReference>
<dbReference type="RefSeq" id="WP_145433973.1">
    <property type="nucleotide sequence ID" value="NZ_CP036339.1"/>
</dbReference>
<dbReference type="GO" id="GO:0006508">
    <property type="term" value="P:proteolysis"/>
    <property type="evidence" value="ECO:0007669"/>
    <property type="project" value="InterPro"/>
</dbReference>
<keyword evidence="2 5" id="KW-0378">Hydrolase</keyword>
<dbReference type="PANTHER" id="PTHR30023">
    <property type="entry name" value="D-ALANYL-D-ALANINE CARBOXYPEPTIDASE"/>
    <property type="match status" value="1"/>
</dbReference>
<dbReference type="InterPro" id="IPR000667">
    <property type="entry name" value="Peptidase_S13"/>
</dbReference>
<name>A0A517U0Q6_9BACT</name>
<dbReference type="NCBIfam" id="TIGR00666">
    <property type="entry name" value="PBP4"/>
    <property type="match status" value="1"/>
</dbReference>
<dbReference type="InterPro" id="IPR012338">
    <property type="entry name" value="Beta-lactam/transpept-like"/>
</dbReference>
<dbReference type="Proteomes" id="UP000317909">
    <property type="component" value="Chromosome"/>
</dbReference>
<reference evidence="5 6" key="1">
    <citation type="submission" date="2019-02" db="EMBL/GenBank/DDBJ databases">
        <title>Deep-cultivation of Planctomycetes and their phenomic and genomic characterization uncovers novel biology.</title>
        <authorList>
            <person name="Wiegand S."/>
            <person name="Jogler M."/>
            <person name="Boedeker C."/>
            <person name="Pinto D."/>
            <person name="Vollmers J."/>
            <person name="Rivas-Marin E."/>
            <person name="Kohn T."/>
            <person name="Peeters S.H."/>
            <person name="Heuer A."/>
            <person name="Rast P."/>
            <person name="Oberbeckmann S."/>
            <person name="Bunk B."/>
            <person name="Jeske O."/>
            <person name="Meyerdierks A."/>
            <person name="Storesund J.E."/>
            <person name="Kallscheuer N."/>
            <person name="Luecker S."/>
            <person name="Lage O.M."/>
            <person name="Pohl T."/>
            <person name="Merkel B.J."/>
            <person name="Hornburger P."/>
            <person name="Mueller R.-W."/>
            <person name="Bruemmer F."/>
            <person name="Labrenz M."/>
            <person name="Spormann A.M."/>
            <person name="Op den Camp H."/>
            <person name="Overmann J."/>
            <person name="Amann R."/>
            <person name="Jetten M.S.M."/>
            <person name="Mascher T."/>
            <person name="Medema M.H."/>
            <person name="Devos D.P."/>
            <person name="Kaster A.-K."/>
            <person name="Ovreas L."/>
            <person name="Rohde M."/>
            <person name="Galperin M.Y."/>
            <person name="Jogler C."/>
        </authorList>
    </citation>
    <scope>NUCLEOTIDE SEQUENCE [LARGE SCALE GENOMIC DNA]</scope>
    <source>
        <strain evidence="5 6">I41</strain>
    </source>
</reference>
<feature type="chain" id="PRO_5022010989" evidence="4">
    <location>
        <begin position="20"/>
        <end position="479"/>
    </location>
</feature>
<feature type="region of interest" description="Disordered" evidence="3">
    <location>
        <begin position="273"/>
        <end position="293"/>
    </location>
</feature>
<gene>
    <name evidence="5" type="primary">dacB</name>
    <name evidence="5" type="ORF">I41_33880</name>
</gene>